<accession>A0A074Y5D1</accession>
<dbReference type="InterPro" id="IPR029058">
    <property type="entry name" value="AB_hydrolase_fold"/>
</dbReference>
<feature type="active site" description="Proton donor" evidence="4">
    <location>
        <position position="311"/>
    </location>
</feature>
<dbReference type="AlphaFoldDB" id="A0A074Y5D1"/>
<dbReference type="HOGENOM" id="CLU_019414_0_2_1"/>
<dbReference type="OMA" id="NATIYWL"/>
<dbReference type="PANTHER" id="PTHR21661">
    <property type="entry name" value="EPOXIDE HYDROLASE 1-RELATED"/>
    <property type="match status" value="1"/>
</dbReference>
<evidence type="ECO:0000256" key="3">
    <source>
        <dbReference type="ARBA" id="ARBA00022801"/>
    </source>
</evidence>
<dbReference type="InParanoid" id="A0A074Y5D1"/>
<dbReference type="Pfam" id="PF06441">
    <property type="entry name" value="EHN"/>
    <property type="match status" value="1"/>
</dbReference>
<feature type="active site" description="Proton acceptor" evidence="4">
    <location>
        <position position="373"/>
    </location>
</feature>
<dbReference type="RefSeq" id="XP_013341665.1">
    <property type="nucleotide sequence ID" value="XM_013486211.1"/>
</dbReference>
<proteinExistence type="inferred from homology"/>
<dbReference type="InterPro" id="IPR016292">
    <property type="entry name" value="Epoxide_hydrolase"/>
</dbReference>
<feature type="active site" description="Nucleophile" evidence="4">
    <location>
        <position position="182"/>
    </location>
</feature>
<dbReference type="GeneID" id="25365110"/>
<evidence type="ECO:0000256" key="2">
    <source>
        <dbReference type="ARBA" id="ARBA00022797"/>
    </source>
</evidence>
<dbReference type="Proteomes" id="UP000030641">
    <property type="component" value="Unassembled WGS sequence"/>
</dbReference>
<dbReference type="SUPFAM" id="SSF53474">
    <property type="entry name" value="alpha/beta-Hydrolases"/>
    <property type="match status" value="1"/>
</dbReference>
<organism evidence="6 7">
    <name type="scientific">Aureobasidium subglaciale (strain EXF-2481)</name>
    <name type="common">Aureobasidium pullulans var. subglaciale</name>
    <dbReference type="NCBI Taxonomy" id="1043005"/>
    <lineage>
        <taxon>Eukaryota</taxon>
        <taxon>Fungi</taxon>
        <taxon>Dikarya</taxon>
        <taxon>Ascomycota</taxon>
        <taxon>Pezizomycotina</taxon>
        <taxon>Dothideomycetes</taxon>
        <taxon>Dothideomycetidae</taxon>
        <taxon>Dothideales</taxon>
        <taxon>Saccotheciaceae</taxon>
        <taxon>Aureobasidium</taxon>
    </lineage>
</organism>
<dbReference type="EMBL" id="KL584767">
    <property type="protein sequence ID" value="KEQ93008.1"/>
    <property type="molecule type" value="Genomic_DNA"/>
</dbReference>
<evidence type="ECO:0000313" key="7">
    <source>
        <dbReference type="Proteomes" id="UP000030641"/>
    </source>
</evidence>
<dbReference type="PIRSF" id="PIRSF001112">
    <property type="entry name" value="Epoxide_hydrolase"/>
    <property type="match status" value="1"/>
</dbReference>
<evidence type="ECO:0000313" key="6">
    <source>
        <dbReference type="EMBL" id="KEQ93008.1"/>
    </source>
</evidence>
<sequence length="409" mass="46178">MPIMSDIKPYNISVSQAKIDRLKQKLAVIDLPDELDDAGWHYGASLPEVKKLLTYWQNDYDWRKHEAKLNQLPNYMTDIQVDGFDELQIHFVHQKSEVKNAVPLLFCHGWPGNFTEVSKVLPLLADTKGGAPAFNIVAPSLPNFVFSDGVKKRGFGLAQYAEVCHKLMLKLGYKRYVTQGGDWGFWITRTMGNLYPESCKASHVNMTPPAINADLKAALNDLSCFSAQEQDALKRLAKFREDGAGYSHEQCTRPQTLGYGLSDSPTLLLTWIFEKLHDWSDEYPWAPDEILTWVSMYYFSTAGPAANIRIYYEAKHDASGADSLEAMTKATAKNPKVKLGIMYNWRDMETSPKAWARQLGPVVFESENERGGHFAAWEKPELMARDLKKMYARDAEAAEGLGEANGYDD</sequence>
<evidence type="ECO:0000259" key="5">
    <source>
        <dbReference type="Pfam" id="PF06441"/>
    </source>
</evidence>
<dbReference type="STRING" id="1043005.A0A074Y5D1"/>
<gene>
    <name evidence="6" type="ORF">AUEXF2481DRAFT_345660</name>
</gene>
<comment type="similarity">
    <text evidence="1">Belongs to the peptidase S33 family.</text>
</comment>
<reference evidence="6 7" key="1">
    <citation type="journal article" date="2014" name="BMC Genomics">
        <title>Genome sequencing of four Aureobasidium pullulans varieties: biotechnological potential, stress tolerance, and description of new species.</title>
        <authorList>
            <person name="Gostin Ar C."/>
            <person name="Ohm R.A."/>
            <person name="Kogej T."/>
            <person name="Sonjak S."/>
            <person name="Turk M."/>
            <person name="Zajc J."/>
            <person name="Zalar P."/>
            <person name="Grube M."/>
            <person name="Sun H."/>
            <person name="Han J."/>
            <person name="Sharma A."/>
            <person name="Chiniquy J."/>
            <person name="Ngan C.Y."/>
            <person name="Lipzen A."/>
            <person name="Barry K."/>
            <person name="Grigoriev I.V."/>
            <person name="Gunde-Cimerman N."/>
        </authorList>
    </citation>
    <scope>NUCLEOTIDE SEQUENCE [LARGE SCALE GENOMIC DNA]</scope>
    <source>
        <strain evidence="6 7">EXF-2481</strain>
    </source>
</reference>
<keyword evidence="7" id="KW-1185">Reference proteome</keyword>
<evidence type="ECO:0000256" key="4">
    <source>
        <dbReference type="PIRSR" id="PIRSR001112-1"/>
    </source>
</evidence>
<protein>
    <recommendedName>
        <fullName evidence="5">Epoxide hydrolase N-terminal domain-containing protein</fullName>
    </recommendedName>
</protein>
<evidence type="ECO:0000256" key="1">
    <source>
        <dbReference type="ARBA" id="ARBA00010088"/>
    </source>
</evidence>
<dbReference type="InterPro" id="IPR010497">
    <property type="entry name" value="Epoxide_hydro_N"/>
</dbReference>
<dbReference type="Gene3D" id="3.40.50.1820">
    <property type="entry name" value="alpha/beta hydrolase"/>
    <property type="match status" value="1"/>
</dbReference>
<keyword evidence="3" id="KW-0378">Hydrolase</keyword>
<dbReference type="PRINTS" id="PR00412">
    <property type="entry name" value="EPOXHYDRLASE"/>
</dbReference>
<dbReference type="GO" id="GO:0004301">
    <property type="term" value="F:epoxide hydrolase activity"/>
    <property type="evidence" value="ECO:0007669"/>
    <property type="project" value="TreeGrafter"/>
</dbReference>
<keyword evidence="2" id="KW-0058">Aromatic hydrocarbons catabolism</keyword>
<dbReference type="GO" id="GO:0097176">
    <property type="term" value="P:epoxide metabolic process"/>
    <property type="evidence" value="ECO:0007669"/>
    <property type="project" value="TreeGrafter"/>
</dbReference>
<dbReference type="OrthoDB" id="7130006at2759"/>
<name>A0A074Y5D1_AURSE</name>
<dbReference type="PANTHER" id="PTHR21661:SF35">
    <property type="entry name" value="EPOXIDE HYDROLASE"/>
    <property type="match status" value="1"/>
</dbReference>
<dbReference type="InterPro" id="IPR000639">
    <property type="entry name" value="Epox_hydrolase-like"/>
</dbReference>
<feature type="domain" description="Epoxide hydrolase N-terminal" evidence="5">
    <location>
        <begin position="7"/>
        <end position="117"/>
    </location>
</feature>